<keyword evidence="17" id="KW-1185">Reference proteome</keyword>
<dbReference type="NCBIfam" id="TIGR01583">
    <property type="entry name" value="formate-DH-gamm"/>
    <property type="match status" value="1"/>
</dbReference>
<evidence type="ECO:0000256" key="6">
    <source>
        <dbReference type="ARBA" id="ARBA00022617"/>
    </source>
</evidence>
<evidence type="ECO:0000256" key="10">
    <source>
        <dbReference type="ARBA" id="ARBA00022989"/>
    </source>
</evidence>
<evidence type="ECO:0000313" key="16">
    <source>
        <dbReference type="EMBL" id="MDQ0532036.1"/>
    </source>
</evidence>
<name>A0ABU0MFJ3_9PROT</name>
<dbReference type="RefSeq" id="WP_209979114.1">
    <property type="nucleotide sequence ID" value="NZ_JAGINO010000002.1"/>
</dbReference>
<accession>A0ABU0MFJ3</accession>
<comment type="caution">
    <text evidence="16">The sequence shown here is derived from an EMBL/GenBank/DDBJ whole genome shotgun (WGS) entry which is preliminary data.</text>
</comment>
<dbReference type="PANTHER" id="PTHR30074">
    <property type="entry name" value="FORMATE DEHYDROGENASE, NITRATE-INDUCIBLE, CYTOCHROME B556 FDN SUBUNIT"/>
    <property type="match status" value="1"/>
</dbReference>
<feature type="transmembrane region" description="Helical" evidence="13">
    <location>
        <begin position="112"/>
        <end position="134"/>
    </location>
</feature>
<dbReference type="Gene3D" id="1.20.950.20">
    <property type="entry name" value="Transmembrane di-heme cytochromes, Chain C"/>
    <property type="match status" value="1"/>
</dbReference>
<evidence type="ECO:0000256" key="7">
    <source>
        <dbReference type="ARBA" id="ARBA00022692"/>
    </source>
</evidence>
<dbReference type="EMBL" id="JAUSVU010000002">
    <property type="protein sequence ID" value="MDQ0532036.1"/>
    <property type="molecule type" value="Genomic_DNA"/>
</dbReference>
<reference evidence="16 17" key="1">
    <citation type="submission" date="2023-07" db="EMBL/GenBank/DDBJ databases">
        <title>Genomic Encyclopedia of Type Strains, Phase IV (KMG-IV): sequencing the most valuable type-strain genomes for metagenomic binning, comparative biology and taxonomic classification.</title>
        <authorList>
            <person name="Goeker M."/>
        </authorList>
    </citation>
    <scope>NUCLEOTIDE SEQUENCE [LARGE SCALE GENOMIC DNA]</scope>
    <source>
        <strain evidence="16 17">DSM 19922</strain>
    </source>
</reference>
<evidence type="ECO:0000313" key="17">
    <source>
        <dbReference type="Proteomes" id="UP001244552"/>
    </source>
</evidence>
<evidence type="ECO:0000256" key="13">
    <source>
        <dbReference type="SAM" id="Phobius"/>
    </source>
</evidence>
<comment type="subcellular location">
    <subcellularLocation>
        <location evidence="2">Cell membrane</location>
        <topology evidence="2">Multi-pass membrane protein</topology>
    </subcellularLocation>
</comment>
<feature type="signal peptide" evidence="14">
    <location>
        <begin position="1"/>
        <end position="26"/>
    </location>
</feature>
<keyword evidence="12 13" id="KW-0472">Membrane</keyword>
<dbReference type="SUPFAM" id="SSF81342">
    <property type="entry name" value="Transmembrane di-heme cytochromes"/>
    <property type="match status" value="1"/>
</dbReference>
<keyword evidence="4" id="KW-0813">Transport</keyword>
<feature type="transmembrane region" description="Helical" evidence="13">
    <location>
        <begin position="198"/>
        <end position="219"/>
    </location>
</feature>
<dbReference type="Proteomes" id="UP001244552">
    <property type="component" value="Unassembled WGS sequence"/>
</dbReference>
<feature type="transmembrane region" description="Helical" evidence="13">
    <location>
        <begin position="256"/>
        <end position="277"/>
    </location>
</feature>
<dbReference type="InterPro" id="IPR006471">
    <property type="entry name" value="Formate_DH_gsu"/>
</dbReference>
<evidence type="ECO:0000259" key="15">
    <source>
        <dbReference type="Pfam" id="PF01292"/>
    </source>
</evidence>
<comment type="similarity">
    <text evidence="3">Belongs to the formate dehydrogenase gamma subunit family.</text>
</comment>
<keyword evidence="5" id="KW-1003">Cell membrane</keyword>
<keyword evidence="11" id="KW-0408">Iron</keyword>
<feature type="transmembrane region" description="Helical" evidence="13">
    <location>
        <begin position="155"/>
        <end position="175"/>
    </location>
</feature>
<evidence type="ECO:0000256" key="14">
    <source>
        <dbReference type="SAM" id="SignalP"/>
    </source>
</evidence>
<feature type="domain" description="Cytochrome b561 bacterial/Ni-hydrogenase" evidence="15">
    <location>
        <begin position="147"/>
        <end position="319"/>
    </location>
</feature>
<evidence type="ECO:0000256" key="4">
    <source>
        <dbReference type="ARBA" id="ARBA00022448"/>
    </source>
</evidence>
<evidence type="ECO:0000256" key="1">
    <source>
        <dbReference type="ARBA" id="ARBA00001971"/>
    </source>
</evidence>
<evidence type="ECO:0000256" key="12">
    <source>
        <dbReference type="ARBA" id="ARBA00023136"/>
    </source>
</evidence>
<dbReference type="Pfam" id="PF01292">
    <property type="entry name" value="Ni_hydr_CYTB"/>
    <property type="match status" value="1"/>
</dbReference>
<gene>
    <name evidence="16" type="ORF">QO018_000872</name>
</gene>
<keyword evidence="14" id="KW-0732">Signal</keyword>
<protein>
    <submittedName>
        <fullName evidence="16">Formate dehydrogenase subunit gamma</fullName>
    </submittedName>
</protein>
<dbReference type="InterPro" id="IPR051817">
    <property type="entry name" value="FDH_cytochrome_b556_subunit"/>
</dbReference>
<keyword evidence="6" id="KW-0349">Heme</keyword>
<evidence type="ECO:0000256" key="5">
    <source>
        <dbReference type="ARBA" id="ARBA00022475"/>
    </source>
</evidence>
<evidence type="ECO:0000256" key="11">
    <source>
        <dbReference type="ARBA" id="ARBA00023004"/>
    </source>
</evidence>
<keyword evidence="10 13" id="KW-1133">Transmembrane helix</keyword>
<evidence type="ECO:0000256" key="3">
    <source>
        <dbReference type="ARBA" id="ARBA00010747"/>
    </source>
</evidence>
<dbReference type="PANTHER" id="PTHR30074:SF6">
    <property type="entry name" value="FORMATE DEHYDROGENASE GAMMA SUBUNIT"/>
    <property type="match status" value="1"/>
</dbReference>
<keyword evidence="8" id="KW-0479">Metal-binding</keyword>
<comment type="cofactor">
    <cofactor evidence="1">
        <name>heme</name>
        <dbReference type="ChEBI" id="CHEBI:30413"/>
    </cofactor>
</comment>
<evidence type="ECO:0000256" key="2">
    <source>
        <dbReference type="ARBA" id="ARBA00004651"/>
    </source>
</evidence>
<proteinExistence type="inferred from homology"/>
<keyword evidence="7 13" id="KW-0812">Transmembrane</keyword>
<dbReference type="InterPro" id="IPR016174">
    <property type="entry name" value="Di-haem_cyt_TM"/>
</dbReference>
<feature type="chain" id="PRO_5045095231" evidence="14">
    <location>
        <begin position="27"/>
        <end position="358"/>
    </location>
</feature>
<evidence type="ECO:0000256" key="9">
    <source>
        <dbReference type="ARBA" id="ARBA00022982"/>
    </source>
</evidence>
<dbReference type="InterPro" id="IPR011577">
    <property type="entry name" value="Cyt_b561_bac/Ni-Hgenase"/>
</dbReference>
<keyword evidence="9" id="KW-0249">Electron transport</keyword>
<sequence length="358" mass="38580">MAGLRTILAALVLAAVAGGAALPAAAQPNIRLGNEAAPQADLQVDRPMDRPMDRDAPPVPTQIPGQSRGETWHGIRLGERGTVSIPNRQAGVLIQSEGEAWRAVRNGPLSDYGVWALGGILALLALFFLVRGRIRIDGRKTGRTIQRFNAFERGVHWLTAGSFVVLAVSGLNLLYGRHTLLPLIGPQPFAALTHYGKLAHNFLGFAFILGVVLTFVLWVGHNIPSRHDLTWFLKAGGLFSKGVHPPAHKFNGGQKIIFWSTVVGGAALGFTGVQLVFPFSFATLEEMQLYQLAHAAIAIVMIAIILAHIYIGSIGMEGAFAAMGDGQVELQWAREHHSLWVEEVTGEKPGHHHGTPAE</sequence>
<evidence type="ECO:0000256" key="8">
    <source>
        <dbReference type="ARBA" id="ARBA00022723"/>
    </source>
</evidence>
<organism evidence="16 17">
    <name type="scientific">Azospirillum picis</name>
    <dbReference type="NCBI Taxonomy" id="488438"/>
    <lineage>
        <taxon>Bacteria</taxon>
        <taxon>Pseudomonadati</taxon>
        <taxon>Pseudomonadota</taxon>
        <taxon>Alphaproteobacteria</taxon>
        <taxon>Rhodospirillales</taxon>
        <taxon>Azospirillaceae</taxon>
        <taxon>Azospirillum</taxon>
    </lineage>
</organism>
<feature type="transmembrane region" description="Helical" evidence="13">
    <location>
        <begin position="289"/>
        <end position="311"/>
    </location>
</feature>